<keyword evidence="5" id="KW-0521">NADP</keyword>
<dbReference type="AlphaFoldDB" id="A0AAV9G6Q9"/>
<comment type="similarity">
    <text evidence="3">Belongs to the NmrA-type oxidoreductase family.</text>
</comment>
<dbReference type="Pfam" id="PF05368">
    <property type="entry name" value="NmrA"/>
    <property type="match status" value="1"/>
</dbReference>
<proteinExistence type="inferred from homology"/>
<gene>
    <name evidence="9" type="ORF">QBC34DRAFT_183139</name>
</gene>
<evidence type="ECO:0000313" key="9">
    <source>
        <dbReference type="EMBL" id="KAK4444499.1"/>
    </source>
</evidence>
<accession>A0AAV9G6Q9</accession>
<dbReference type="InterPro" id="IPR036291">
    <property type="entry name" value="NAD(P)-bd_dom_sf"/>
</dbReference>
<keyword evidence="4" id="KW-0963">Cytoplasm</keyword>
<keyword evidence="6" id="KW-0539">Nucleus</keyword>
<evidence type="ECO:0000256" key="1">
    <source>
        <dbReference type="ARBA" id="ARBA00004123"/>
    </source>
</evidence>
<comment type="caution">
    <text evidence="9">The sequence shown here is derived from an EMBL/GenBank/DDBJ whole genome shotgun (WGS) entry which is preliminary data.</text>
</comment>
<dbReference type="Proteomes" id="UP001321760">
    <property type="component" value="Unassembled WGS sequence"/>
</dbReference>
<dbReference type="Gene3D" id="3.90.25.10">
    <property type="entry name" value="UDP-galactose 4-epimerase, domain 1"/>
    <property type="match status" value="1"/>
</dbReference>
<evidence type="ECO:0000313" key="10">
    <source>
        <dbReference type="Proteomes" id="UP001321760"/>
    </source>
</evidence>
<evidence type="ECO:0000256" key="7">
    <source>
        <dbReference type="ARBA" id="ARBA00040296"/>
    </source>
</evidence>
<comment type="subcellular location">
    <subcellularLocation>
        <location evidence="2">Cytoplasm</location>
        <location evidence="2">Perinuclear region</location>
    </subcellularLocation>
    <subcellularLocation>
        <location evidence="1">Nucleus</location>
    </subcellularLocation>
</comment>
<reference evidence="9" key="1">
    <citation type="journal article" date="2023" name="Mol. Phylogenet. Evol.">
        <title>Genome-scale phylogeny and comparative genomics of the fungal order Sordariales.</title>
        <authorList>
            <person name="Hensen N."/>
            <person name="Bonometti L."/>
            <person name="Westerberg I."/>
            <person name="Brannstrom I.O."/>
            <person name="Guillou S."/>
            <person name="Cros-Aarteil S."/>
            <person name="Calhoun S."/>
            <person name="Haridas S."/>
            <person name="Kuo A."/>
            <person name="Mondo S."/>
            <person name="Pangilinan J."/>
            <person name="Riley R."/>
            <person name="LaButti K."/>
            <person name="Andreopoulos B."/>
            <person name="Lipzen A."/>
            <person name="Chen C."/>
            <person name="Yan M."/>
            <person name="Daum C."/>
            <person name="Ng V."/>
            <person name="Clum A."/>
            <person name="Steindorff A."/>
            <person name="Ohm R.A."/>
            <person name="Martin F."/>
            <person name="Silar P."/>
            <person name="Natvig D.O."/>
            <person name="Lalanne C."/>
            <person name="Gautier V."/>
            <person name="Ament-Velasquez S.L."/>
            <person name="Kruys A."/>
            <person name="Hutchinson M.I."/>
            <person name="Powell A.J."/>
            <person name="Barry K."/>
            <person name="Miller A.N."/>
            <person name="Grigoriev I.V."/>
            <person name="Debuchy R."/>
            <person name="Gladieux P."/>
            <person name="Hiltunen Thoren M."/>
            <person name="Johannesson H."/>
        </authorList>
    </citation>
    <scope>NUCLEOTIDE SEQUENCE</scope>
    <source>
        <strain evidence="9">PSN243</strain>
    </source>
</reference>
<dbReference type="EMBL" id="MU865976">
    <property type="protein sequence ID" value="KAK4444499.1"/>
    <property type="molecule type" value="Genomic_DNA"/>
</dbReference>
<feature type="domain" description="NmrA-like" evidence="8">
    <location>
        <begin position="4"/>
        <end position="307"/>
    </location>
</feature>
<dbReference type="PANTHER" id="PTHR42748:SF31">
    <property type="entry name" value="NMRA-LIKE DOMAIN-CONTAINING PROTEIN-RELATED"/>
    <property type="match status" value="1"/>
</dbReference>
<dbReference type="InterPro" id="IPR008030">
    <property type="entry name" value="NmrA-like"/>
</dbReference>
<keyword evidence="10" id="KW-1185">Reference proteome</keyword>
<protein>
    <recommendedName>
        <fullName evidence="7">NmrA-like family domain-containing protein 1</fullName>
    </recommendedName>
</protein>
<evidence type="ECO:0000256" key="3">
    <source>
        <dbReference type="ARBA" id="ARBA00006328"/>
    </source>
</evidence>
<dbReference type="SUPFAM" id="SSF51735">
    <property type="entry name" value="NAD(P)-binding Rossmann-fold domains"/>
    <property type="match status" value="1"/>
</dbReference>
<dbReference type="InterPro" id="IPR051164">
    <property type="entry name" value="NmrA-like_oxidored"/>
</dbReference>
<dbReference type="GO" id="GO:0048471">
    <property type="term" value="C:perinuclear region of cytoplasm"/>
    <property type="evidence" value="ECO:0007669"/>
    <property type="project" value="UniProtKB-SubCell"/>
</dbReference>
<evidence type="ECO:0000256" key="4">
    <source>
        <dbReference type="ARBA" id="ARBA00022490"/>
    </source>
</evidence>
<evidence type="ECO:0000256" key="5">
    <source>
        <dbReference type="ARBA" id="ARBA00022857"/>
    </source>
</evidence>
<evidence type="ECO:0000259" key="8">
    <source>
        <dbReference type="Pfam" id="PF05368"/>
    </source>
</evidence>
<evidence type="ECO:0000256" key="2">
    <source>
        <dbReference type="ARBA" id="ARBA00004556"/>
    </source>
</evidence>
<reference evidence="9" key="2">
    <citation type="submission" date="2023-05" db="EMBL/GenBank/DDBJ databases">
        <authorList>
            <consortium name="Lawrence Berkeley National Laboratory"/>
            <person name="Steindorff A."/>
            <person name="Hensen N."/>
            <person name="Bonometti L."/>
            <person name="Westerberg I."/>
            <person name="Brannstrom I.O."/>
            <person name="Guillou S."/>
            <person name="Cros-Aarteil S."/>
            <person name="Calhoun S."/>
            <person name="Haridas S."/>
            <person name="Kuo A."/>
            <person name="Mondo S."/>
            <person name="Pangilinan J."/>
            <person name="Riley R."/>
            <person name="Labutti K."/>
            <person name="Andreopoulos B."/>
            <person name="Lipzen A."/>
            <person name="Chen C."/>
            <person name="Yanf M."/>
            <person name="Daum C."/>
            <person name="Ng V."/>
            <person name="Clum A."/>
            <person name="Ohm R."/>
            <person name="Martin F."/>
            <person name="Silar P."/>
            <person name="Natvig D."/>
            <person name="Lalanne C."/>
            <person name="Gautier V."/>
            <person name="Ament-Velasquez S.L."/>
            <person name="Kruys A."/>
            <person name="Hutchinson M.I."/>
            <person name="Powell A.J."/>
            <person name="Barry K."/>
            <person name="Miller A.N."/>
            <person name="Grigoriev I.V."/>
            <person name="Debuchy R."/>
            <person name="Gladieux P."/>
            <person name="Thoren M.H."/>
            <person name="Johannesson H."/>
        </authorList>
    </citation>
    <scope>NUCLEOTIDE SEQUENCE</scope>
    <source>
        <strain evidence="9">PSN243</strain>
    </source>
</reference>
<name>A0AAV9G6Q9_9PEZI</name>
<dbReference type="PANTHER" id="PTHR42748">
    <property type="entry name" value="NITROGEN METABOLITE REPRESSION PROTEIN NMRA FAMILY MEMBER"/>
    <property type="match status" value="1"/>
</dbReference>
<organism evidence="9 10">
    <name type="scientific">Podospora aff. communis PSN243</name>
    <dbReference type="NCBI Taxonomy" id="3040156"/>
    <lineage>
        <taxon>Eukaryota</taxon>
        <taxon>Fungi</taxon>
        <taxon>Dikarya</taxon>
        <taxon>Ascomycota</taxon>
        <taxon>Pezizomycotina</taxon>
        <taxon>Sordariomycetes</taxon>
        <taxon>Sordariomycetidae</taxon>
        <taxon>Sordariales</taxon>
        <taxon>Podosporaceae</taxon>
        <taxon>Podospora</taxon>
    </lineage>
</organism>
<sequence>MAGKKLITVFGATGAQGGSVVSTFLNDPKLKSDWSVRAVTRDVTKDSAKKLRDAGAEVVAADLNDKSTLVSAMQGATAVFAVTNYWEKMDRDLEVQQGKNLVDAAKETNVQQFIWSSLLNINKLSKGALPNVYHFDSKADVEEYARSVGIPATYFMPGFYMSNIPGSQFRRSPPNNAFTFSLPVASSAVIPMFDVADTGKYIKAAVLHRDELLGKRLLSATEYLTATQVVDAFKKAFPEAGKDASFYSVPPAQFKQVLLDKGMPDFAAQEFLENMLLLEQFGYYGGASLDETHRLVEDKLTTWDEHLKASKNWGEELK</sequence>
<dbReference type="Gene3D" id="3.40.50.720">
    <property type="entry name" value="NAD(P)-binding Rossmann-like Domain"/>
    <property type="match status" value="1"/>
</dbReference>
<dbReference type="GO" id="GO:0005634">
    <property type="term" value="C:nucleus"/>
    <property type="evidence" value="ECO:0007669"/>
    <property type="project" value="UniProtKB-SubCell"/>
</dbReference>
<dbReference type="CDD" id="cd05251">
    <property type="entry name" value="NmrA_like_SDR_a"/>
    <property type="match status" value="1"/>
</dbReference>
<evidence type="ECO:0000256" key="6">
    <source>
        <dbReference type="ARBA" id="ARBA00023242"/>
    </source>
</evidence>
<dbReference type="FunFam" id="3.40.50.720:FF:000181">
    <property type="entry name" value="NmrA-like family domain-containing protein 1"/>
    <property type="match status" value="1"/>
</dbReference>